<evidence type="ECO:0000313" key="3">
    <source>
        <dbReference type="Proteomes" id="UP000543836"/>
    </source>
</evidence>
<protein>
    <submittedName>
        <fullName evidence="2">Putative ATPase</fullName>
    </submittedName>
</protein>
<evidence type="ECO:0000313" key="2">
    <source>
        <dbReference type="EMBL" id="MBB4571405.1"/>
    </source>
</evidence>
<organism evidence="2 3">
    <name type="scientific">Rhizobium leucaenae</name>
    <dbReference type="NCBI Taxonomy" id="29450"/>
    <lineage>
        <taxon>Bacteria</taxon>
        <taxon>Pseudomonadati</taxon>
        <taxon>Pseudomonadota</taxon>
        <taxon>Alphaproteobacteria</taxon>
        <taxon>Hyphomicrobiales</taxon>
        <taxon>Rhizobiaceae</taxon>
        <taxon>Rhizobium/Agrobacterium group</taxon>
        <taxon>Rhizobium</taxon>
    </lineage>
</organism>
<dbReference type="Gene3D" id="3.40.50.300">
    <property type="entry name" value="P-loop containing nucleotide triphosphate hydrolases"/>
    <property type="match status" value="1"/>
</dbReference>
<dbReference type="Proteomes" id="UP000543836">
    <property type="component" value="Unassembled WGS sequence"/>
</dbReference>
<dbReference type="InterPro" id="IPR027417">
    <property type="entry name" value="P-loop_NTPase"/>
</dbReference>
<dbReference type="SUPFAM" id="SSF52540">
    <property type="entry name" value="P-loop containing nucleoside triphosphate hydrolases"/>
    <property type="match status" value="1"/>
</dbReference>
<dbReference type="PANTHER" id="PTHR43642:SF1">
    <property type="entry name" value="HYBRID SIGNAL TRANSDUCTION HISTIDINE KINASE G"/>
    <property type="match status" value="1"/>
</dbReference>
<comment type="caution">
    <text evidence="2">The sequence shown here is derived from an EMBL/GenBank/DDBJ whole genome shotgun (WGS) entry which is preliminary data.</text>
</comment>
<reference evidence="2 3" key="1">
    <citation type="submission" date="2020-08" db="EMBL/GenBank/DDBJ databases">
        <title>Genomic Encyclopedia of Type Strains, Phase IV (KMG-V): Genome sequencing to study the core and pangenomes of soil and plant-associated prokaryotes.</title>
        <authorList>
            <person name="Whitman W."/>
        </authorList>
    </citation>
    <scope>NUCLEOTIDE SEQUENCE [LARGE SCALE GENOMIC DNA]</scope>
    <source>
        <strain evidence="2 3">SEMIA 492</strain>
    </source>
</reference>
<keyword evidence="3" id="KW-1185">Reference proteome</keyword>
<dbReference type="EMBL" id="JACIIG010000024">
    <property type="protein sequence ID" value="MBB4571405.1"/>
    <property type="molecule type" value="Genomic_DNA"/>
</dbReference>
<evidence type="ECO:0000259" key="1">
    <source>
        <dbReference type="Pfam" id="PF13191"/>
    </source>
</evidence>
<accession>A0A7W7A097</accession>
<feature type="domain" description="Orc1-like AAA ATPase" evidence="1">
    <location>
        <begin position="29"/>
        <end position="218"/>
    </location>
</feature>
<dbReference type="InterPro" id="IPR053159">
    <property type="entry name" value="Hybrid_Histidine_Kinase"/>
</dbReference>
<dbReference type="PANTHER" id="PTHR43642">
    <property type="entry name" value="HYBRID SIGNAL TRANSDUCTION HISTIDINE KINASE G"/>
    <property type="match status" value="1"/>
</dbReference>
<dbReference type="InterPro" id="IPR041664">
    <property type="entry name" value="AAA_16"/>
</dbReference>
<dbReference type="AlphaFoldDB" id="A0A7W7A097"/>
<dbReference type="Pfam" id="PF13191">
    <property type="entry name" value="AAA_16"/>
    <property type="match status" value="1"/>
</dbReference>
<sequence length="815" mass="91793">MTQWLAEGGIDPFPPGDLDNPDRLLLPEKLYGREAEIVSLLNAHDRVTTTGRPELVMICGFSGIGKSSIVNEMHRALIPSRGLFASGKFDPQKRDIPYATVAHAFQGLIRSFLSRNNAELERWRATLQEAIGSQGHLVVELMPELKLIVGEQQPPPDLPPQQAQQAFQIALRRFVGVFATAEHPLTLFLDDLHWADVASLDLLEDLVTHSELRHLLVIGAYREMEIDPAHPLVRKLEVIQSAGLKIDEIRLAPLTRKNFEAFVVDALHCAHDRAIPLARILHDKTAGNPFFLKQFLSALDDEGLVAFDLTEGNWSWNPDHLRGRKYTENVVDLMVGKLAKLPAETQAALQQLACLGTTATTAMLSTVLSISEARVQEILWEAVRRDFIERIDDSYRFIHDRVQEAAYSQIPQERCAETHLRIGRLLVLRTPTAQREEAIFDIVNHLNRGAALIFSEEERNELAGLNLIAGKRARVSTAYLQAFKYFTAGASFLTDNAWTDHHELAFALEFYRAECEFLLGDMDAADKRLNFLSLKATYRLELARVARLRIELYTTLDQCDKAVAICIGYLRHLGVNWSPHPTRSQVKREYGKIWKKIGKRTVEKLVALPLMSDAGSLATLDVLTAIFPSALFTDANLLALAICRSVNLSLEQGHGDGSCVAYVFFAKIAGLQFNDYKAGFQFANLGYDLVIKHRFDRFRARTYMWFAQFSLMWTEHVHASRALFMRAFEAATEVGDLPVTVYCCDNLNTNFLAAGDPLAEAEQQAERGLQLAERARYDHIIDIMKVQRGVIRSLRGLTYEFGRFDDRQVSVTCHG</sequence>
<gene>
    <name evidence="2" type="ORF">GGE60_005566</name>
</gene>
<proteinExistence type="predicted"/>
<name>A0A7W7A097_9HYPH</name>